<organism evidence="6 7">
    <name type="scientific">Turnera subulata</name>
    <dbReference type="NCBI Taxonomy" id="218843"/>
    <lineage>
        <taxon>Eukaryota</taxon>
        <taxon>Viridiplantae</taxon>
        <taxon>Streptophyta</taxon>
        <taxon>Embryophyta</taxon>
        <taxon>Tracheophyta</taxon>
        <taxon>Spermatophyta</taxon>
        <taxon>Magnoliopsida</taxon>
        <taxon>eudicotyledons</taxon>
        <taxon>Gunneridae</taxon>
        <taxon>Pentapetalae</taxon>
        <taxon>rosids</taxon>
        <taxon>fabids</taxon>
        <taxon>Malpighiales</taxon>
        <taxon>Passifloraceae</taxon>
        <taxon>Turnera</taxon>
    </lineage>
</organism>
<comment type="similarity">
    <text evidence="1">Belongs to the PPR family. PCMP-H subfamily.</text>
</comment>
<dbReference type="GO" id="GO:0009451">
    <property type="term" value="P:RNA modification"/>
    <property type="evidence" value="ECO:0007669"/>
    <property type="project" value="InterPro"/>
</dbReference>
<evidence type="ECO:0000256" key="3">
    <source>
        <dbReference type="PROSITE-ProRule" id="PRU00708"/>
    </source>
</evidence>
<dbReference type="FunFam" id="1.25.40.10:FF:002102">
    <property type="entry name" value="Pentatricopeptide repeat-containing protein103"/>
    <property type="match status" value="1"/>
</dbReference>
<keyword evidence="2" id="KW-0677">Repeat</keyword>
<dbReference type="PANTHER" id="PTHR47926:SF512">
    <property type="entry name" value="REPEAT (PPR) SUPERFAMILY PROTEIN, PUTATIVE-RELATED"/>
    <property type="match status" value="1"/>
</dbReference>
<dbReference type="Pfam" id="PF20431">
    <property type="entry name" value="E_motif"/>
    <property type="match status" value="1"/>
</dbReference>
<name>A0A9Q0FG65_9ROSI</name>
<dbReference type="OrthoDB" id="745501at2759"/>
<feature type="repeat" description="PPR" evidence="3">
    <location>
        <begin position="384"/>
        <end position="414"/>
    </location>
</feature>
<dbReference type="AlphaFoldDB" id="A0A9Q0FG65"/>
<dbReference type="InterPro" id="IPR032867">
    <property type="entry name" value="DYW_dom"/>
</dbReference>
<feature type="compositionally biased region" description="Low complexity" evidence="4">
    <location>
        <begin position="72"/>
        <end position="87"/>
    </location>
</feature>
<feature type="compositionally biased region" description="Low complexity" evidence="4">
    <location>
        <begin position="8"/>
        <end position="21"/>
    </location>
</feature>
<dbReference type="Pfam" id="PF01535">
    <property type="entry name" value="PPR"/>
    <property type="match status" value="6"/>
</dbReference>
<dbReference type="PROSITE" id="PS51375">
    <property type="entry name" value="PPR"/>
    <property type="match status" value="4"/>
</dbReference>
<dbReference type="FunFam" id="1.25.40.10:FF:000285">
    <property type="entry name" value="Pentatricopeptide repeat-containing protein, chloroplastic"/>
    <property type="match status" value="1"/>
</dbReference>
<dbReference type="Gene3D" id="1.25.40.10">
    <property type="entry name" value="Tetratricopeptide repeat domain"/>
    <property type="match status" value="5"/>
</dbReference>
<dbReference type="GO" id="GO:0008270">
    <property type="term" value="F:zinc ion binding"/>
    <property type="evidence" value="ECO:0007669"/>
    <property type="project" value="InterPro"/>
</dbReference>
<dbReference type="NCBIfam" id="TIGR00756">
    <property type="entry name" value="PPR"/>
    <property type="match status" value="5"/>
</dbReference>
<sequence>MAPVIQNPSSSISPPSSSHLQPRPRPQPPLPPSTSTTTQPPQLPSLALSTPKPPHSPSPKPQNPKTLLTPDSNSLNATTTTPASSSPHPHPHRHHNLALYPPLTHPDVLYDFLSSLESGDDDLLKAVHAFVVKLLGNPSTFPWKYKAKMDARFNISLLLAYLKVGLPLHALAVLTAMPLPNVVAFTALISSFAKSRRESQAIEVFGWMRSQGIEPNPHTFVAILTACTRAFDLELGLQLHALAVKTGSLQCVLVANALMALYGKCGFLGPVIQVFDEMPHRDTVSWNTVLSCLVRHSSCENALELFRDLNQVDGFRRSQFTLSTVLTACRGCNAVMQGREVHAHAIRTGMESGLSVKNTLIAFYTKCGSIEDVVALFERTAEKDVITWTEMVTAYAEFGFLDLAVEIFEKMPQKNSVSYSALLAGFCKNGEGSKALDLFIDMLREGVELTDFTFTSIAKACGLLMSSETSRQIQGLIIKFGYGSSACVQAALLDMCARCGRMNDAEKMFLGWPSHWDSSIIQTLMICAYAKNGQPDEAILLFHRGLSEGIMIVDEVALTSVLGVCGTLGFSEMGKQIHCLGIKTGFLGDLGVGNSVTSMYCKCGSMEDAINSFNIMPAHDIVSWNGLIHGHLLHRQGDEALHLWSRMKMEGIKPDAITFLFIISAYMHTTLDLVHDCRSLFFSMGKTYGLEPSSEHYTAFAGVLGYWGLLEEAEEMILNMPFEPEASAWRALLDSCRLHKNSSMGKRVAKYILAMEPRDPSTYVLVTNLYSASGWWHCAETVRENMKKSGLRKHPCRSWIIHDEKVHSFYVRDKSHSQAKDIYRGLDILILECLKAGYEPDTSFVLHEVGEQQKKDFLFYHSAKLAATYGLLVTRPGKPIQIVKNIVLCGDCHTFLKYVSVVTRREIHVRDASGFHFISDGQCSCKDYWCKVYPALLQRSEDT</sequence>
<feature type="compositionally biased region" description="Pro residues" evidence="4">
    <location>
        <begin position="23"/>
        <end position="32"/>
    </location>
</feature>
<dbReference type="InterPro" id="IPR011990">
    <property type="entry name" value="TPR-like_helical_dom_sf"/>
</dbReference>
<feature type="region of interest" description="Disordered" evidence="4">
    <location>
        <begin position="1"/>
        <end position="98"/>
    </location>
</feature>
<feature type="repeat" description="PPR" evidence="3">
    <location>
        <begin position="415"/>
        <end position="449"/>
    </location>
</feature>
<dbReference type="Proteomes" id="UP001141552">
    <property type="component" value="Unassembled WGS sequence"/>
</dbReference>
<feature type="domain" description="DYW" evidence="5">
    <location>
        <begin position="837"/>
        <end position="929"/>
    </location>
</feature>
<dbReference type="InterPro" id="IPR046848">
    <property type="entry name" value="E_motif"/>
</dbReference>
<feature type="repeat" description="PPR" evidence="3">
    <location>
        <begin position="620"/>
        <end position="654"/>
    </location>
</feature>
<dbReference type="InterPro" id="IPR002885">
    <property type="entry name" value="PPR_rpt"/>
</dbReference>
<dbReference type="PANTHER" id="PTHR47926">
    <property type="entry name" value="PENTATRICOPEPTIDE REPEAT-CONTAINING PROTEIN"/>
    <property type="match status" value="1"/>
</dbReference>
<proteinExistence type="inferred from homology"/>
<evidence type="ECO:0000256" key="2">
    <source>
        <dbReference type="ARBA" id="ARBA00022737"/>
    </source>
</evidence>
<dbReference type="InterPro" id="IPR046960">
    <property type="entry name" value="PPR_At4g14850-like_plant"/>
</dbReference>
<dbReference type="EMBL" id="JAKUCV010005521">
    <property type="protein sequence ID" value="KAJ4830860.1"/>
    <property type="molecule type" value="Genomic_DNA"/>
</dbReference>
<reference evidence="6" key="1">
    <citation type="submission" date="2022-02" db="EMBL/GenBank/DDBJ databases">
        <authorList>
            <person name="Henning P.M."/>
            <person name="McCubbin A.G."/>
            <person name="Shore J.S."/>
        </authorList>
    </citation>
    <scope>NUCLEOTIDE SEQUENCE</scope>
    <source>
        <strain evidence="6">F60SS</strain>
        <tissue evidence="6">Leaves</tissue>
    </source>
</reference>
<evidence type="ECO:0000256" key="1">
    <source>
        <dbReference type="ARBA" id="ARBA00006643"/>
    </source>
</evidence>
<reference evidence="6" key="2">
    <citation type="journal article" date="2023" name="Plants (Basel)">
        <title>Annotation of the Turnera subulata (Passifloraceae) Draft Genome Reveals the S-Locus Evolved after the Divergence of Turneroideae from Passifloroideae in a Stepwise Manner.</title>
        <authorList>
            <person name="Henning P.M."/>
            <person name="Roalson E.H."/>
            <person name="Mir W."/>
            <person name="McCubbin A.G."/>
            <person name="Shore J.S."/>
        </authorList>
    </citation>
    <scope>NUCLEOTIDE SEQUENCE</scope>
    <source>
        <strain evidence="6">F60SS</strain>
    </source>
</reference>
<dbReference type="FunFam" id="1.25.40.10:FF:000679">
    <property type="entry name" value="Pentatricopeptide repeat-containing protein At5g03800"/>
    <property type="match status" value="1"/>
</dbReference>
<dbReference type="Pfam" id="PF14432">
    <property type="entry name" value="DYW_deaminase"/>
    <property type="match status" value="1"/>
</dbReference>
<evidence type="ECO:0000256" key="4">
    <source>
        <dbReference type="SAM" id="MobiDB-lite"/>
    </source>
</evidence>
<dbReference type="Pfam" id="PF13041">
    <property type="entry name" value="PPR_2"/>
    <property type="match status" value="3"/>
</dbReference>
<evidence type="ECO:0000313" key="6">
    <source>
        <dbReference type="EMBL" id="KAJ4830860.1"/>
    </source>
</evidence>
<comment type="caution">
    <text evidence="6">The sequence shown here is derived from an EMBL/GenBank/DDBJ whole genome shotgun (WGS) entry which is preliminary data.</text>
</comment>
<dbReference type="GO" id="GO:0003723">
    <property type="term" value="F:RNA binding"/>
    <property type="evidence" value="ECO:0007669"/>
    <property type="project" value="InterPro"/>
</dbReference>
<keyword evidence="7" id="KW-1185">Reference proteome</keyword>
<gene>
    <name evidence="6" type="ORF">Tsubulata_040378</name>
</gene>
<evidence type="ECO:0000259" key="5">
    <source>
        <dbReference type="Pfam" id="PF14432"/>
    </source>
</evidence>
<dbReference type="FunFam" id="1.25.40.10:FF:000073">
    <property type="entry name" value="Pentatricopeptide repeat-containing protein chloroplastic"/>
    <property type="match status" value="1"/>
</dbReference>
<evidence type="ECO:0000313" key="7">
    <source>
        <dbReference type="Proteomes" id="UP001141552"/>
    </source>
</evidence>
<protein>
    <recommendedName>
        <fullName evidence="5">DYW domain-containing protein</fullName>
    </recommendedName>
</protein>
<feature type="compositionally biased region" description="Pro residues" evidence="4">
    <location>
        <begin position="51"/>
        <end position="62"/>
    </location>
</feature>
<accession>A0A9Q0FG65</accession>
<feature type="compositionally biased region" description="Low complexity" evidence="4">
    <location>
        <begin position="33"/>
        <end position="50"/>
    </location>
</feature>
<feature type="repeat" description="PPR" evidence="3">
    <location>
        <begin position="181"/>
        <end position="215"/>
    </location>
</feature>